<protein>
    <submittedName>
        <fullName evidence="4">GNAT family N-acetyltransferase</fullName>
    </submittedName>
</protein>
<evidence type="ECO:0000313" key="4">
    <source>
        <dbReference type="EMBL" id="MBC3935793.1"/>
    </source>
</evidence>
<dbReference type="CDD" id="cd04301">
    <property type="entry name" value="NAT_SF"/>
    <property type="match status" value="1"/>
</dbReference>
<dbReference type="SUPFAM" id="SSF55729">
    <property type="entry name" value="Acyl-CoA N-acyltransferases (Nat)"/>
    <property type="match status" value="1"/>
</dbReference>
<organism evidence="4 5">
    <name type="scientific">Undibacterium rugosum</name>
    <dbReference type="NCBI Taxonomy" id="2762291"/>
    <lineage>
        <taxon>Bacteria</taxon>
        <taxon>Pseudomonadati</taxon>
        <taxon>Pseudomonadota</taxon>
        <taxon>Betaproteobacteria</taxon>
        <taxon>Burkholderiales</taxon>
        <taxon>Oxalobacteraceae</taxon>
        <taxon>Undibacterium</taxon>
    </lineage>
</organism>
<evidence type="ECO:0000256" key="2">
    <source>
        <dbReference type="ARBA" id="ARBA00023315"/>
    </source>
</evidence>
<sequence>MYSIRKADPSDALQVHRLRNAAIRAECSRSYSSEIISLWTEGDVPSEQFARVIAESFYVAEANGEIVATGSIDRATGKLDAIFVSPVHMRKGLARLMVTFLERMALQDGLPRLHLEATLNAVEFYIRQGFAKVRDAKYQSPRGFSMDCVVMEKPLQPSAA</sequence>
<reference evidence="4" key="1">
    <citation type="submission" date="2020-08" db="EMBL/GenBank/DDBJ databases">
        <title>Novel species isolated from subtropical streams in China.</title>
        <authorList>
            <person name="Lu H."/>
        </authorList>
    </citation>
    <scope>NUCLEOTIDE SEQUENCE</scope>
    <source>
        <strain evidence="4">CY7W</strain>
    </source>
</reference>
<dbReference type="PANTHER" id="PTHR43877:SF2">
    <property type="entry name" value="AMINOALKYLPHOSPHONATE N-ACETYLTRANSFERASE-RELATED"/>
    <property type="match status" value="1"/>
</dbReference>
<dbReference type="InterPro" id="IPR050832">
    <property type="entry name" value="Bact_Acetyltransf"/>
</dbReference>
<proteinExistence type="predicted"/>
<dbReference type="Gene3D" id="3.40.630.30">
    <property type="match status" value="1"/>
</dbReference>
<dbReference type="RefSeq" id="WP_186881365.1">
    <property type="nucleotide sequence ID" value="NZ_JACOGG010000010.1"/>
</dbReference>
<evidence type="ECO:0000256" key="1">
    <source>
        <dbReference type="ARBA" id="ARBA00022679"/>
    </source>
</evidence>
<dbReference type="InterPro" id="IPR016181">
    <property type="entry name" value="Acyl_CoA_acyltransferase"/>
</dbReference>
<keyword evidence="1" id="KW-0808">Transferase</keyword>
<comment type="caution">
    <text evidence="4">The sequence shown here is derived from an EMBL/GenBank/DDBJ whole genome shotgun (WGS) entry which is preliminary data.</text>
</comment>
<dbReference type="PANTHER" id="PTHR43877">
    <property type="entry name" value="AMINOALKYLPHOSPHONATE N-ACETYLTRANSFERASE-RELATED-RELATED"/>
    <property type="match status" value="1"/>
</dbReference>
<dbReference type="InterPro" id="IPR000182">
    <property type="entry name" value="GNAT_dom"/>
</dbReference>
<dbReference type="Proteomes" id="UP000612361">
    <property type="component" value="Unassembled WGS sequence"/>
</dbReference>
<dbReference type="Pfam" id="PF13673">
    <property type="entry name" value="Acetyltransf_10"/>
    <property type="match status" value="1"/>
</dbReference>
<dbReference type="EMBL" id="JACOGG010000010">
    <property type="protein sequence ID" value="MBC3935793.1"/>
    <property type="molecule type" value="Genomic_DNA"/>
</dbReference>
<accession>A0A923KZC1</accession>
<keyword evidence="2" id="KW-0012">Acyltransferase</keyword>
<gene>
    <name evidence="4" type="ORF">H8K47_10520</name>
</gene>
<name>A0A923KZC1_9BURK</name>
<dbReference type="PROSITE" id="PS51186">
    <property type="entry name" value="GNAT"/>
    <property type="match status" value="1"/>
</dbReference>
<keyword evidence="5" id="KW-1185">Reference proteome</keyword>
<dbReference type="GO" id="GO:0016747">
    <property type="term" value="F:acyltransferase activity, transferring groups other than amino-acyl groups"/>
    <property type="evidence" value="ECO:0007669"/>
    <property type="project" value="InterPro"/>
</dbReference>
<evidence type="ECO:0000259" key="3">
    <source>
        <dbReference type="PROSITE" id="PS51186"/>
    </source>
</evidence>
<evidence type="ECO:0000313" key="5">
    <source>
        <dbReference type="Proteomes" id="UP000612361"/>
    </source>
</evidence>
<feature type="domain" description="N-acetyltransferase" evidence="3">
    <location>
        <begin position="2"/>
        <end position="156"/>
    </location>
</feature>
<dbReference type="AlphaFoldDB" id="A0A923KZC1"/>